<dbReference type="EMBL" id="MN740821">
    <property type="protein sequence ID" value="QHU13520.1"/>
    <property type="molecule type" value="Genomic_DNA"/>
</dbReference>
<sequence>MEIKRQRKPRGLKRKRLLKGGNLKLIQEYFDNLKEDVDTYIGSIAEKLKINEDINKEEHTLFYQWALFINYISNQDKNKKEDEDIVLTVEEIENLSKSIANKIALQKAERKKELELEAKRREQDLKKRSLFKKVSEHLINLRRPFTARPFTARPATARPMTPVLGKTKRASTFLIHKNSKDNSPKKEGVKLVVSNTKKSNAVIISEFDKVFESILKNVNDNRNNKSNKGAFKTRMSIVNRIPDIDTSLPILVGKDIKDLKSRYGKIIDLIKTKCTGGFRSTICSTAASILGVEISTLYTKLKYNADNNVEITDGVLIEFINSVLPLMIKNLTDITEFEEDFDKLKNIKIDLGIKGGKKSKAVRKPANHAKPTNVAKQSKKVILGKERCIYKVKGSNKDHIKYKGTLITVADYKKLMRGLMRI</sequence>
<dbReference type="AlphaFoldDB" id="A0A6C0K9M3"/>
<accession>A0A6C0K9M3</accession>
<protein>
    <submittedName>
        <fullName evidence="1">Uncharacterized protein</fullName>
    </submittedName>
</protein>
<proteinExistence type="predicted"/>
<evidence type="ECO:0000313" key="1">
    <source>
        <dbReference type="EMBL" id="QHU13520.1"/>
    </source>
</evidence>
<organism evidence="1">
    <name type="scientific">viral metagenome</name>
    <dbReference type="NCBI Taxonomy" id="1070528"/>
    <lineage>
        <taxon>unclassified sequences</taxon>
        <taxon>metagenomes</taxon>
        <taxon>organismal metagenomes</taxon>
    </lineage>
</organism>
<name>A0A6C0K9M3_9ZZZZ</name>
<reference evidence="1" key="1">
    <citation type="journal article" date="2020" name="Nature">
        <title>Giant virus diversity and host interactions through global metagenomics.</title>
        <authorList>
            <person name="Schulz F."/>
            <person name="Roux S."/>
            <person name="Paez-Espino D."/>
            <person name="Jungbluth S."/>
            <person name="Walsh D.A."/>
            <person name="Denef V.J."/>
            <person name="McMahon K.D."/>
            <person name="Konstantinidis K.T."/>
            <person name="Eloe-Fadrosh E.A."/>
            <person name="Kyrpides N.C."/>
            <person name="Woyke T."/>
        </authorList>
    </citation>
    <scope>NUCLEOTIDE SEQUENCE</scope>
    <source>
        <strain evidence="1">GVMAG-S-1101178-73</strain>
    </source>
</reference>